<keyword evidence="3" id="KW-0238">DNA-binding</keyword>
<gene>
    <name evidence="6" type="primary">purR</name>
    <name evidence="6" type="ORF">MGA5115_02810</name>
    <name evidence="7" type="ORF">MGA5116_02214</name>
</gene>
<evidence type="ECO:0000313" key="7">
    <source>
        <dbReference type="EMBL" id="SBT21618.1"/>
    </source>
</evidence>
<dbReference type="EMBL" id="FLRB01000013">
    <property type="protein sequence ID" value="SBT21618.1"/>
    <property type="molecule type" value="Genomic_DNA"/>
</dbReference>
<dbReference type="PANTHER" id="PTHR30146:SF151">
    <property type="entry name" value="HTH-TYPE TRANSCRIPTIONAL REPRESSOR CYTR"/>
    <property type="match status" value="1"/>
</dbReference>
<protein>
    <submittedName>
        <fullName evidence="6">HTH-type transcriptional repressor PurR</fullName>
    </submittedName>
</protein>
<dbReference type="Gene3D" id="3.40.50.2300">
    <property type="match status" value="2"/>
</dbReference>
<sequence>MIQLLNFYRNVIVNFLKLSTVFSPQQYRILIMSTHKKKATITDVAQKVGMTTITVSRALNTPEKVKQETLKKILAAAHELHYVPNAIARNLKSQESRIIGLVTASIDNPFYAHTFKAINRIAKSHNYSLMLFDTDGSEELEQKAIETLMGYQASGIILSAVSDADDYTPAYLHKLELTQIPVVQIDRKISCSSFPGVYLDNFNSGYKAMKSLLSKGFQNILVLAGPKESCITIDRINGIQKALEDCTLPISLTIKYGDYQKEKSKNAMLECIKSGQRPEAIFGLNILITIGAMEALQEAKLGIDQAHIMSIDDIPYSNAFGRPIPCVHHDTYELGASAVSMLLELIKNPAKKIDDGAIIGVLSDS</sequence>
<keyword evidence="4" id="KW-0804">Transcription</keyword>
<evidence type="ECO:0000313" key="8">
    <source>
        <dbReference type="Proteomes" id="UP000092840"/>
    </source>
</evidence>
<evidence type="ECO:0000259" key="5">
    <source>
        <dbReference type="PROSITE" id="PS50932"/>
    </source>
</evidence>
<dbReference type="Proteomes" id="UP000092840">
    <property type="component" value="Unassembled WGS sequence"/>
</dbReference>
<dbReference type="Pfam" id="PF00356">
    <property type="entry name" value="LacI"/>
    <property type="match status" value="1"/>
</dbReference>
<dbReference type="PROSITE" id="PS50932">
    <property type="entry name" value="HTH_LACI_2"/>
    <property type="match status" value="1"/>
</dbReference>
<reference evidence="7 8" key="1">
    <citation type="submission" date="2016-06" db="EMBL/GenBank/DDBJ databases">
        <authorList>
            <person name="Rodrigo-Torres L."/>
            <person name="Arahal D.R."/>
        </authorList>
    </citation>
    <scope>NUCLEOTIDE SEQUENCE [LARGE SCALE GENOMIC DNA]</scope>
    <source>
        <strain evidence="7 8">CECT 5116</strain>
    </source>
</reference>
<evidence type="ECO:0000313" key="9">
    <source>
        <dbReference type="Proteomes" id="UP000092871"/>
    </source>
</evidence>
<dbReference type="CDD" id="cd01392">
    <property type="entry name" value="HTH_LacI"/>
    <property type="match status" value="1"/>
</dbReference>
<dbReference type="EMBL" id="FLRA01000023">
    <property type="protein sequence ID" value="SBT18663.1"/>
    <property type="molecule type" value="Genomic_DNA"/>
</dbReference>
<dbReference type="SMART" id="SM00354">
    <property type="entry name" value="HTH_LACI"/>
    <property type="match status" value="1"/>
</dbReference>
<proteinExistence type="predicted"/>
<dbReference type="SUPFAM" id="SSF53822">
    <property type="entry name" value="Periplasmic binding protein-like I"/>
    <property type="match status" value="1"/>
</dbReference>
<dbReference type="GO" id="GO:0000976">
    <property type="term" value="F:transcription cis-regulatory region binding"/>
    <property type="evidence" value="ECO:0007669"/>
    <property type="project" value="TreeGrafter"/>
</dbReference>
<dbReference type="Pfam" id="PF00532">
    <property type="entry name" value="Peripla_BP_1"/>
    <property type="match status" value="1"/>
</dbReference>
<dbReference type="InterPro" id="IPR001761">
    <property type="entry name" value="Peripla_BP/Lac1_sug-bd_dom"/>
</dbReference>
<accession>A0A1C3JTW1</accession>
<dbReference type="InterPro" id="IPR028082">
    <property type="entry name" value="Peripla_BP_I"/>
</dbReference>
<evidence type="ECO:0000256" key="3">
    <source>
        <dbReference type="ARBA" id="ARBA00023125"/>
    </source>
</evidence>
<evidence type="ECO:0000256" key="1">
    <source>
        <dbReference type="ARBA" id="ARBA00022491"/>
    </source>
</evidence>
<keyword evidence="2" id="KW-0805">Transcription regulation</keyword>
<dbReference type="Proteomes" id="UP000092871">
    <property type="component" value="Unassembled WGS sequence"/>
</dbReference>
<dbReference type="InterPro" id="IPR010982">
    <property type="entry name" value="Lambda_DNA-bd_dom_sf"/>
</dbReference>
<evidence type="ECO:0000256" key="2">
    <source>
        <dbReference type="ARBA" id="ARBA00023015"/>
    </source>
</evidence>
<dbReference type="GO" id="GO:0003700">
    <property type="term" value="F:DNA-binding transcription factor activity"/>
    <property type="evidence" value="ECO:0007669"/>
    <property type="project" value="TreeGrafter"/>
</dbReference>
<evidence type="ECO:0000313" key="6">
    <source>
        <dbReference type="EMBL" id="SBT18663.1"/>
    </source>
</evidence>
<reference evidence="6 9" key="2">
    <citation type="submission" date="2016-06" db="EMBL/GenBank/DDBJ databases">
        <authorList>
            <person name="Kjaerup R.B."/>
            <person name="Dalgaard T.S."/>
            <person name="Juul-Madsen H.R."/>
        </authorList>
    </citation>
    <scope>NUCLEOTIDE SEQUENCE [LARGE SCALE GENOMIC DNA]</scope>
    <source>
        <strain evidence="6 9">CECT 5115</strain>
    </source>
</reference>
<dbReference type="PANTHER" id="PTHR30146">
    <property type="entry name" value="LACI-RELATED TRANSCRIPTIONAL REPRESSOR"/>
    <property type="match status" value="1"/>
</dbReference>
<dbReference type="AlphaFoldDB" id="A0A1C3JTW1"/>
<keyword evidence="1" id="KW-0678">Repressor</keyword>
<keyword evidence="8" id="KW-1185">Reference proteome</keyword>
<dbReference type="CDD" id="cd06267">
    <property type="entry name" value="PBP1_LacI_sugar_binding-like"/>
    <property type="match status" value="1"/>
</dbReference>
<name>A0A1C3JTW1_9GAMM</name>
<dbReference type="Gene3D" id="1.10.260.40">
    <property type="entry name" value="lambda repressor-like DNA-binding domains"/>
    <property type="match status" value="1"/>
</dbReference>
<dbReference type="InterPro" id="IPR000843">
    <property type="entry name" value="HTH_LacI"/>
</dbReference>
<dbReference type="SUPFAM" id="SSF47413">
    <property type="entry name" value="lambda repressor-like DNA-binding domains"/>
    <property type="match status" value="1"/>
</dbReference>
<evidence type="ECO:0000256" key="4">
    <source>
        <dbReference type="ARBA" id="ARBA00023163"/>
    </source>
</evidence>
<organism evidence="6 9">
    <name type="scientific">Marinomonas gallaica</name>
    <dbReference type="NCBI Taxonomy" id="1806667"/>
    <lineage>
        <taxon>Bacteria</taxon>
        <taxon>Pseudomonadati</taxon>
        <taxon>Pseudomonadota</taxon>
        <taxon>Gammaproteobacteria</taxon>
        <taxon>Oceanospirillales</taxon>
        <taxon>Oceanospirillaceae</taxon>
        <taxon>Marinomonas</taxon>
    </lineage>
</organism>
<feature type="domain" description="HTH lacI-type" evidence="5">
    <location>
        <begin position="39"/>
        <end position="93"/>
    </location>
</feature>